<dbReference type="GeneID" id="14912822"/>
<dbReference type="VEuPathDB" id="AmoebaDB:ACA1_374490"/>
<keyword evidence="2" id="KW-1185">Reference proteome</keyword>
<evidence type="ECO:0000313" key="1">
    <source>
        <dbReference type="EMBL" id="ELR12381.1"/>
    </source>
</evidence>
<dbReference type="RefSeq" id="XP_004334394.1">
    <property type="nucleotide sequence ID" value="XM_004334346.1"/>
</dbReference>
<dbReference type="AlphaFoldDB" id="L8GJL2"/>
<gene>
    <name evidence="1" type="ORF">ACA1_374490</name>
</gene>
<accession>L8GJL2</accession>
<dbReference type="EMBL" id="KB008119">
    <property type="protein sequence ID" value="ELR12381.1"/>
    <property type="molecule type" value="Genomic_DNA"/>
</dbReference>
<protein>
    <submittedName>
        <fullName evidence="1">Uncharacterized protein</fullName>
    </submittedName>
</protein>
<name>L8GJL2_ACACF</name>
<sequence>MRVKTVIRGKRTAGTVHYCTNCANDLVAGGEIDIYPAHRSQTPTTMGGITVSLNKWGRWDLLKNLKTIKTQKKGCLLDKVPQYHDMAKGSCQ</sequence>
<organism evidence="1 2">
    <name type="scientific">Acanthamoeba castellanii (strain ATCC 30010 / Neff)</name>
    <dbReference type="NCBI Taxonomy" id="1257118"/>
    <lineage>
        <taxon>Eukaryota</taxon>
        <taxon>Amoebozoa</taxon>
        <taxon>Discosea</taxon>
        <taxon>Longamoebia</taxon>
        <taxon>Centramoebida</taxon>
        <taxon>Acanthamoebidae</taxon>
        <taxon>Acanthamoeba</taxon>
    </lineage>
</organism>
<dbReference type="Proteomes" id="UP000011083">
    <property type="component" value="Unassembled WGS sequence"/>
</dbReference>
<evidence type="ECO:0000313" key="2">
    <source>
        <dbReference type="Proteomes" id="UP000011083"/>
    </source>
</evidence>
<proteinExistence type="predicted"/>
<reference evidence="1 2" key="1">
    <citation type="journal article" date="2013" name="Genome Biol.">
        <title>Genome of Acanthamoeba castellanii highlights extensive lateral gene transfer and early evolution of tyrosine kinase signaling.</title>
        <authorList>
            <person name="Clarke M."/>
            <person name="Lohan A.J."/>
            <person name="Liu B."/>
            <person name="Lagkouvardos I."/>
            <person name="Roy S."/>
            <person name="Zafar N."/>
            <person name="Bertelli C."/>
            <person name="Schilde C."/>
            <person name="Kianianmomeni A."/>
            <person name="Burglin T.R."/>
            <person name="Frech C."/>
            <person name="Turcotte B."/>
            <person name="Kopec K.O."/>
            <person name="Synnott J.M."/>
            <person name="Choo C."/>
            <person name="Paponov I."/>
            <person name="Finkler A."/>
            <person name="Soon Heng Tan C."/>
            <person name="Hutchins A.P."/>
            <person name="Weinmeier T."/>
            <person name="Rattei T."/>
            <person name="Chu J.S."/>
            <person name="Gimenez G."/>
            <person name="Irimia M."/>
            <person name="Rigden D.J."/>
            <person name="Fitzpatrick D.A."/>
            <person name="Lorenzo-Morales J."/>
            <person name="Bateman A."/>
            <person name="Chiu C.H."/>
            <person name="Tang P."/>
            <person name="Hegemann P."/>
            <person name="Fromm H."/>
            <person name="Raoult D."/>
            <person name="Greub G."/>
            <person name="Miranda-Saavedra D."/>
            <person name="Chen N."/>
            <person name="Nash P."/>
            <person name="Ginger M.L."/>
            <person name="Horn M."/>
            <person name="Schaap P."/>
            <person name="Caler L."/>
            <person name="Loftus B."/>
        </authorList>
    </citation>
    <scope>NUCLEOTIDE SEQUENCE [LARGE SCALE GENOMIC DNA]</scope>
    <source>
        <strain evidence="1 2">Neff</strain>
    </source>
</reference>
<dbReference type="KEGG" id="acan:ACA1_374490"/>